<evidence type="ECO:0000256" key="1">
    <source>
        <dbReference type="ARBA" id="ARBA00022723"/>
    </source>
</evidence>
<dbReference type="Proteomes" id="UP000005207">
    <property type="component" value="Linkage group LG4"/>
</dbReference>
<evidence type="ECO:0000256" key="4">
    <source>
        <dbReference type="SAM" id="MobiDB-lite"/>
    </source>
</evidence>
<dbReference type="PRINTS" id="PR00360">
    <property type="entry name" value="C2DOMAIN"/>
</dbReference>
<dbReference type="Gene3D" id="2.60.40.150">
    <property type="entry name" value="C2 domain"/>
    <property type="match status" value="2"/>
</dbReference>
<dbReference type="InterPro" id="IPR035892">
    <property type="entry name" value="C2_domain_sf"/>
</dbReference>
<dbReference type="GO" id="GO:0061669">
    <property type="term" value="P:spontaneous neurotransmitter secretion"/>
    <property type="evidence" value="ECO:0007669"/>
    <property type="project" value="TreeGrafter"/>
</dbReference>
<reference evidence="7" key="1">
    <citation type="submission" date="2012-01" db="EMBL/GenBank/DDBJ databases">
        <title>The Genome Sequence of Oreochromis niloticus (Nile Tilapia).</title>
        <authorList>
            <consortium name="Broad Institute Genome Assembly Team"/>
            <consortium name="Broad Institute Sequencing Platform"/>
            <person name="Di Palma F."/>
            <person name="Johnson J."/>
            <person name="Lander E.S."/>
            <person name="Lindblad-Toh K."/>
        </authorList>
    </citation>
    <scope>NUCLEOTIDE SEQUENCE [LARGE SCALE GENOMIC DNA]</scope>
</reference>
<feature type="compositionally biased region" description="Pro residues" evidence="4">
    <location>
        <begin position="39"/>
        <end position="48"/>
    </location>
</feature>
<dbReference type="PANTHER" id="PTHR45729">
    <property type="entry name" value="RABPHILIN, ISOFORM A"/>
    <property type="match status" value="1"/>
</dbReference>
<dbReference type="FunFam" id="2.60.40.150:FF:000032">
    <property type="entry name" value="Double c2-like domain-containing"/>
    <property type="match status" value="1"/>
</dbReference>
<reference evidence="6" key="2">
    <citation type="submission" date="2025-08" db="UniProtKB">
        <authorList>
            <consortium name="Ensembl"/>
        </authorList>
    </citation>
    <scope>IDENTIFICATION</scope>
</reference>
<dbReference type="STRING" id="8128.ENSONIP00000011778"/>
<protein>
    <submittedName>
        <fullName evidence="6">Double C2-like domains, alpha</fullName>
    </submittedName>
</protein>
<dbReference type="HOGENOM" id="CLU_023008_3_0_1"/>
<dbReference type="InterPro" id="IPR001565">
    <property type="entry name" value="Synaptotagmin"/>
</dbReference>
<dbReference type="PROSITE" id="PS50004">
    <property type="entry name" value="C2"/>
    <property type="match status" value="2"/>
</dbReference>
<dbReference type="GO" id="GO:0048484">
    <property type="term" value="P:enteric nervous system development"/>
    <property type="evidence" value="ECO:0007669"/>
    <property type="project" value="Ensembl"/>
</dbReference>
<dbReference type="InterPro" id="IPR047022">
    <property type="entry name" value="Rabphilin_Doc2_C2A"/>
</dbReference>
<evidence type="ECO:0000313" key="7">
    <source>
        <dbReference type="Proteomes" id="UP000005207"/>
    </source>
</evidence>
<dbReference type="GO" id="GO:0007420">
    <property type="term" value="P:brain development"/>
    <property type="evidence" value="ECO:0007669"/>
    <property type="project" value="Ensembl"/>
</dbReference>
<dbReference type="Pfam" id="PF00168">
    <property type="entry name" value="C2"/>
    <property type="match status" value="2"/>
</dbReference>
<feature type="domain" description="C2" evidence="5">
    <location>
        <begin position="272"/>
        <end position="407"/>
    </location>
</feature>
<dbReference type="Ensembl" id="ENSONIT00000011787.2">
    <property type="protein sequence ID" value="ENSONIP00000011778.2"/>
    <property type="gene ID" value="ENSONIG00000011475.2"/>
</dbReference>
<dbReference type="InterPro" id="IPR000008">
    <property type="entry name" value="C2_dom"/>
</dbReference>
<reference evidence="6" key="3">
    <citation type="submission" date="2025-09" db="UniProtKB">
        <authorList>
            <consortium name="Ensembl"/>
        </authorList>
    </citation>
    <scope>IDENTIFICATION</scope>
</reference>
<dbReference type="GO" id="GO:0006887">
    <property type="term" value="P:exocytosis"/>
    <property type="evidence" value="ECO:0007669"/>
    <property type="project" value="TreeGrafter"/>
</dbReference>
<evidence type="ECO:0000256" key="3">
    <source>
        <dbReference type="ARBA" id="ARBA00022837"/>
    </source>
</evidence>
<dbReference type="InParanoid" id="I3JSD3"/>
<keyword evidence="7" id="KW-1185">Reference proteome</keyword>
<evidence type="ECO:0000256" key="2">
    <source>
        <dbReference type="ARBA" id="ARBA00022737"/>
    </source>
</evidence>
<dbReference type="CDD" id="cd08384">
    <property type="entry name" value="C2B_Rabphilin_Doc2"/>
    <property type="match status" value="1"/>
</dbReference>
<dbReference type="PANTHER" id="PTHR45729:SF1">
    <property type="entry name" value="DOUBLE C2-LIKE DOMAIN-CONTAINING PROTEIN ALPHA"/>
    <property type="match status" value="1"/>
</dbReference>
<dbReference type="FunCoup" id="I3JSD3">
    <property type="interactions" value="87"/>
</dbReference>
<dbReference type="PRINTS" id="PR00399">
    <property type="entry name" value="SYNAPTOTAGMN"/>
</dbReference>
<gene>
    <name evidence="6" type="primary">doc2a</name>
</gene>
<evidence type="ECO:0000259" key="5">
    <source>
        <dbReference type="PROSITE" id="PS50004"/>
    </source>
</evidence>
<organism evidence="6 7">
    <name type="scientific">Oreochromis niloticus</name>
    <name type="common">Nile tilapia</name>
    <name type="synonym">Tilapia nilotica</name>
    <dbReference type="NCBI Taxonomy" id="8128"/>
    <lineage>
        <taxon>Eukaryota</taxon>
        <taxon>Metazoa</taxon>
        <taxon>Chordata</taxon>
        <taxon>Craniata</taxon>
        <taxon>Vertebrata</taxon>
        <taxon>Euteleostomi</taxon>
        <taxon>Actinopterygii</taxon>
        <taxon>Neopterygii</taxon>
        <taxon>Teleostei</taxon>
        <taxon>Neoteleostei</taxon>
        <taxon>Acanthomorphata</taxon>
        <taxon>Ovalentaria</taxon>
        <taxon>Cichlomorphae</taxon>
        <taxon>Cichliformes</taxon>
        <taxon>Cichlidae</taxon>
        <taxon>African cichlids</taxon>
        <taxon>Pseudocrenilabrinae</taxon>
        <taxon>Oreochromini</taxon>
        <taxon>Oreochromis</taxon>
    </lineage>
</organism>
<dbReference type="OMA" id="KVERWHI"/>
<sequence length="420" mass="46696">MTVRRGKKLSISIQEHMAIDVCPGPIRPIRQISAYFPRLSPPPPPPPGSVASGMGGSHLLSPLLAQGRPGGGGSLSLTSSVDTSVEINSDDSDDCTALGTLEFELKYEQSSNKLHCTVLRAKGLKPMDFNGLADPYVKLHLLPGACKANKLKTRTIRNSLNPVWNETLTYVGITEEDMHRKTLRLSVCDEDKLTHNELIGESRVPLKRVKPDQTKHFHTCLEHPPPLPSPTAMGEALRGISCYLREWENEQLHSLEERGRLLLALQFLPHVSLEDKAVEGGGGEGRRNGGLCVGVKRCAHLAAMDVNGFSDPYVKIYLKPDIEKKSKHKTAVMKRTLNPEFNEEFFYEISLSELANKTLEVTVWDYDLGRSNDFIGGVCLSSKSQGDALRHWTDCLKNKGQRVERWHILTNELPRTLSHD</sequence>
<proteinExistence type="predicted"/>
<accession>I3JSD3</accession>
<dbReference type="GO" id="GO:0031175">
    <property type="term" value="P:neuron projection development"/>
    <property type="evidence" value="ECO:0007669"/>
    <property type="project" value="Ensembl"/>
</dbReference>
<name>I3JSD3_ORENI</name>
<dbReference type="GO" id="GO:0017158">
    <property type="term" value="P:regulation of calcium ion-dependent exocytosis"/>
    <property type="evidence" value="ECO:0007669"/>
    <property type="project" value="TreeGrafter"/>
</dbReference>
<dbReference type="SMART" id="SM00239">
    <property type="entry name" value="C2"/>
    <property type="match status" value="2"/>
</dbReference>
<feature type="domain" description="C2" evidence="5">
    <location>
        <begin position="97"/>
        <end position="221"/>
    </location>
</feature>
<dbReference type="eggNOG" id="KOG1013">
    <property type="taxonomic scope" value="Eukaryota"/>
</dbReference>
<dbReference type="GO" id="GO:0035264">
    <property type="term" value="P:multicellular organism growth"/>
    <property type="evidence" value="ECO:0007669"/>
    <property type="project" value="Ensembl"/>
</dbReference>
<dbReference type="CDD" id="cd04035">
    <property type="entry name" value="C2A_Rabphilin_Doc2"/>
    <property type="match status" value="1"/>
</dbReference>
<dbReference type="AlphaFoldDB" id="I3JSD3"/>
<evidence type="ECO:0000313" key="6">
    <source>
        <dbReference type="Ensembl" id="ENSONIP00000011778.2"/>
    </source>
</evidence>
<keyword evidence="3" id="KW-0106">Calcium</keyword>
<feature type="region of interest" description="Disordered" evidence="4">
    <location>
        <begin position="37"/>
        <end position="56"/>
    </location>
</feature>
<dbReference type="FunFam" id="2.60.40.150:FF:000023">
    <property type="entry name" value="Double C2-like domain-containing protein"/>
    <property type="match status" value="1"/>
</dbReference>
<keyword evidence="1" id="KW-0479">Metal-binding</keyword>
<dbReference type="SUPFAM" id="SSF49562">
    <property type="entry name" value="C2 domain (Calcium/lipid-binding domain, CaLB)"/>
    <property type="match status" value="2"/>
</dbReference>
<dbReference type="GeneTree" id="ENSGT00940000159141"/>
<dbReference type="InterPro" id="IPR043566">
    <property type="entry name" value="Rabphilin/DOC2/Noc2"/>
</dbReference>
<dbReference type="GO" id="GO:0046872">
    <property type="term" value="F:metal ion binding"/>
    <property type="evidence" value="ECO:0007669"/>
    <property type="project" value="UniProtKB-KW"/>
</dbReference>
<dbReference type="GO" id="GO:0098850">
    <property type="term" value="C:extrinsic component of synaptic vesicle membrane"/>
    <property type="evidence" value="ECO:0007669"/>
    <property type="project" value="TreeGrafter"/>
</dbReference>
<keyword evidence="2" id="KW-0677">Repeat</keyword>